<dbReference type="PANTHER" id="PTHR43413">
    <property type="entry name" value="TRANSCRIPTIONAL REGULATOR, ASNC FAMILY"/>
    <property type="match status" value="1"/>
</dbReference>
<dbReference type="AlphaFoldDB" id="A0A239TQ74"/>
<dbReference type="InterPro" id="IPR040523">
    <property type="entry name" value="AsnC_trans_reg2"/>
</dbReference>
<dbReference type="PROSITE" id="PS00519">
    <property type="entry name" value="HTH_ASNC_1"/>
    <property type="match status" value="1"/>
</dbReference>
<dbReference type="Proteomes" id="UP000215383">
    <property type="component" value="Chromosome 1"/>
</dbReference>
<keyword evidence="9" id="KW-1185">Reference proteome</keyword>
<dbReference type="InterPro" id="IPR011008">
    <property type="entry name" value="Dimeric_a/b-barrel"/>
</dbReference>
<reference evidence="8 9" key="1">
    <citation type="submission" date="2017-06" db="EMBL/GenBank/DDBJ databases">
        <authorList>
            <consortium name="Pathogen Informatics"/>
        </authorList>
    </citation>
    <scope>NUCLEOTIDE SEQUENCE [LARGE SCALE GENOMIC DNA]</scope>
    <source>
        <strain evidence="8 9">NCTC10570</strain>
    </source>
</reference>
<dbReference type="EC" id="4.1.1.111" evidence="4"/>
<evidence type="ECO:0000256" key="1">
    <source>
        <dbReference type="ARBA" id="ARBA00023239"/>
    </source>
</evidence>
<sequence length="150" mass="17624">MLTNFDKSLLNLIQRNLPIAQRPFLELANILGTTEDNVIERLRYLKEHGYIRRIGPFFDSGKLEYKGTLVALKVKDGYMEKVAQFINKYPGATHNYQREGEYNLWFTLLTHSEEKRTQILNEIKAQEGVEKLMNLVSNKKYKINVQFKLK</sequence>
<evidence type="ECO:0000256" key="3">
    <source>
        <dbReference type="ARBA" id="ARBA00023457"/>
    </source>
</evidence>
<organism evidence="8 9">
    <name type="scientific">Megamonas hypermegale</name>
    <dbReference type="NCBI Taxonomy" id="158847"/>
    <lineage>
        <taxon>Bacteria</taxon>
        <taxon>Bacillati</taxon>
        <taxon>Bacillota</taxon>
        <taxon>Negativicutes</taxon>
        <taxon>Selenomonadales</taxon>
        <taxon>Selenomonadaceae</taxon>
        <taxon>Megamonas</taxon>
    </lineage>
</organism>
<comment type="pathway">
    <text evidence="2">Porphyrin-containing compound metabolism.</text>
</comment>
<dbReference type="Pfam" id="PF22451">
    <property type="entry name" value="NirdL-like_HTH"/>
    <property type="match status" value="1"/>
</dbReference>
<evidence type="ECO:0000313" key="9">
    <source>
        <dbReference type="Proteomes" id="UP000215383"/>
    </source>
</evidence>
<dbReference type="SUPFAM" id="SSF54909">
    <property type="entry name" value="Dimeric alpha+beta barrel"/>
    <property type="match status" value="1"/>
</dbReference>
<dbReference type="PANTHER" id="PTHR43413:SF1">
    <property type="entry name" value="SIROHEME DECARBOXYLASE NIRL SUBUNIT"/>
    <property type="match status" value="1"/>
</dbReference>
<evidence type="ECO:0000259" key="6">
    <source>
        <dbReference type="Pfam" id="PF17805"/>
    </source>
</evidence>
<comment type="catalytic activity">
    <reaction evidence="5">
        <text>siroheme + 2 H(+) = 12,18-didecarboxysiroheme + 2 CO2</text>
        <dbReference type="Rhea" id="RHEA:19093"/>
        <dbReference type="ChEBI" id="CHEBI:15378"/>
        <dbReference type="ChEBI" id="CHEBI:16526"/>
        <dbReference type="ChEBI" id="CHEBI:60052"/>
        <dbReference type="ChEBI" id="CHEBI:140497"/>
        <dbReference type="EC" id="4.1.1.111"/>
    </reaction>
</comment>
<dbReference type="eggNOG" id="COG1522">
    <property type="taxonomic scope" value="Bacteria"/>
</dbReference>
<dbReference type="InterPro" id="IPR036388">
    <property type="entry name" value="WH-like_DNA-bd_sf"/>
</dbReference>
<name>A0A239TQ74_9FIRM</name>
<dbReference type="SMART" id="SM00344">
    <property type="entry name" value="HTH_ASNC"/>
    <property type="match status" value="1"/>
</dbReference>
<evidence type="ECO:0000256" key="4">
    <source>
        <dbReference type="ARBA" id="ARBA00023471"/>
    </source>
</evidence>
<dbReference type="InterPro" id="IPR036390">
    <property type="entry name" value="WH_DNA-bd_sf"/>
</dbReference>
<evidence type="ECO:0000259" key="7">
    <source>
        <dbReference type="Pfam" id="PF22451"/>
    </source>
</evidence>
<protein>
    <recommendedName>
        <fullName evidence="4">siroheme decarboxylase</fullName>
        <ecNumber evidence="4">4.1.1.111</ecNumber>
    </recommendedName>
</protein>
<gene>
    <name evidence="8" type="ORF">SAMEA4364220_01198</name>
</gene>
<dbReference type="Gene3D" id="3.30.70.3460">
    <property type="match status" value="1"/>
</dbReference>
<comment type="similarity">
    <text evidence="3">Belongs to the Ahb/Nir family.</text>
</comment>
<evidence type="ECO:0000256" key="2">
    <source>
        <dbReference type="ARBA" id="ARBA00023444"/>
    </source>
</evidence>
<dbReference type="InterPro" id="IPR019885">
    <property type="entry name" value="Tscrpt_reg_HTH_AsnC-type_CS"/>
</dbReference>
<proteinExistence type="inferred from homology"/>
<dbReference type="GO" id="GO:0016829">
    <property type="term" value="F:lyase activity"/>
    <property type="evidence" value="ECO:0007669"/>
    <property type="project" value="UniProtKB-KW"/>
</dbReference>
<keyword evidence="1" id="KW-0456">Lyase</keyword>
<dbReference type="Gene3D" id="1.10.10.10">
    <property type="entry name" value="Winged helix-like DNA-binding domain superfamily/Winged helix DNA-binding domain"/>
    <property type="match status" value="1"/>
</dbReference>
<dbReference type="InterPro" id="IPR050684">
    <property type="entry name" value="HTH-Siroheme_Decarb"/>
</dbReference>
<dbReference type="Pfam" id="PF17805">
    <property type="entry name" value="AsnC_trans_reg2"/>
    <property type="match status" value="1"/>
</dbReference>
<dbReference type="EMBL" id="LT906446">
    <property type="protein sequence ID" value="SNU99866.1"/>
    <property type="molecule type" value="Genomic_DNA"/>
</dbReference>
<accession>A0A239TQ74</accession>
<dbReference type="SUPFAM" id="SSF46785">
    <property type="entry name" value="Winged helix' DNA-binding domain"/>
    <property type="match status" value="1"/>
</dbReference>
<dbReference type="InterPro" id="IPR053953">
    <property type="entry name" value="NirdL-like_HTH"/>
</dbReference>
<feature type="domain" description="Siroheme decarboxylase AsnC-like ligand binding" evidence="6">
    <location>
        <begin position="65"/>
        <end position="142"/>
    </location>
</feature>
<evidence type="ECO:0000256" key="5">
    <source>
        <dbReference type="ARBA" id="ARBA00048470"/>
    </source>
</evidence>
<dbReference type="RefSeq" id="WP_027890102.1">
    <property type="nucleotide sequence ID" value="NZ_CALXYH010000013.1"/>
</dbReference>
<feature type="domain" description="Siroheme decarboxylase NirL-like HTH" evidence="7">
    <location>
        <begin position="6"/>
        <end position="52"/>
    </location>
</feature>
<dbReference type="GeneID" id="78507202"/>
<dbReference type="InterPro" id="IPR019888">
    <property type="entry name" value="Tscrpt_reg_AsnC-like"/>
</dbReference>
<evidence type="ECO:0000313" key="8">
    <source>
        <dbReference type="EMBL" id="SNU99866.1"/>
    </source>
</evidence>